<evidence type="ECO:0000256" key="4">
    <source>
        <dbReference type="SAM" id="MobiDB-lite"/>
    </source>
</evidence>
<feature type="active site" description="Proton donor" evidence="3">
    <location>
        <position position="175"/>
    </location>
</feature>
<dbReference type="GO" id="GO:0006525">
    <property type="term" value="P:arginine metabolic process"/>
    <property type="evidence" value="ECO:0007669"/>
    <property type="project" value="TreeGrafter"/>
</dbReference>
<feature type="region of interest" description="Disordered" evidence="4">
    <location>
        <begin position="1"/>
        <end position="20"/>
    </location>
</feature>
<evidence type="ECO:0000313" key="6">
    <source>
        <dbReference type="Proteomes" id="UP000183413"/>
    </source>
</evidence>
<dbReference type="PANTHER" id="PTHR12737">
    <property type="entry name" value="DIMETHYLARGININE DIMETHYLAMINOHYDROLASE"/>
    <property type="match status" value="1"/>
</dbReference>
<dbReference type="GO" id="GO:0000052">
    <property type="term" value="P:citrulline metabolic process"/>
    <property type="evidence" value="ECO:0007669"/>
    <property type="project" value="TreeGrafter"/>
</dbReference>
<gene>
    <name evidence="5" type="ORF">SAMN04489713_101398</name>
</gene>
<dbReference type="PANTHER" id="PTHR12737:SF9">
    <property type="entry name" value="DIMETHYLARGININASE"/>
    <property type="match status" value="1"/>
</dbReference>
<dbReference type="Proteomes" id="UP000183413">
    <property type="component" value="Unassembled WGS sequence"/>
</dbReference>
<dbReference type="STRING" id="1993.SAMN04489713_101398"/>
<dbReference type="GO" id="GO:0016403">
    <property type="term" value="F:dimethylargininase activity"/>
    <property type="evidence" value="ECO:0007669"/>
    <property type="project" value="TreeGrafter"/>
</dbReference>
<protein>
    <submittedName>
        <fullName evidence="5">Dimethylargininase</fullName>
    </submittedName>
</protein>
<dbReference type="NCBIfam" id="NF045660">
    <property type="entry name" value="DiMthArgaseDdahStm"/>
    <property type="match status" value="1"/>
</dbReference>
<accession>A0A1I4WKI0</accession>
<feature type="active site" description="Nucleophile" evidence="3">
    <location>
        <position position="259"/>
    </location>
</feature>
<evidence type="ECO:0000256" key="2">
    <source>
        <dbReference type="ARBA" id="ARBA00022801"/>
    </source>
</evidence>
<sequence>MGPATGDMGPATGPRGTGRALVRAPGPRLAEGIVTHAAPRPVDTALAARQHAAYVAALRSAGWRVRDVAPADDHPDAVFVEDALVVCGGLAILGRSGAPGRRGELAGAERAARELGLRVERITAPGTLDGGDVLAVGDTVYVGRGARTNEEGICQLARLLGGRKVVPVGISGCLHLKSAMTALPDGGLIGVPDMVDTSVLPGLRVAPEPEGAHVVLLGPGHVLMSAAAPRTAASLAADGLRVTSVDISEFEALDGCVTCLSVLVPGRDGE</sequence>
<keyword evidence="2" id="KW-0378">Hydrolase</keyword>
<dbReference type="InterPro" id="IPR033199">
    <property type="entry name" value="DDAH-like"/>
</dbReference>
<proteinExistence type="inferred from homology"/>
<keyword evidence="6" id="KW-1185">Reference proteome</keyword>
<dbReference type="RefSeq" id="WP_256255159.1">
    <property type="nucleotide sequence ID" value="NZ_FOVH01000001.1"/>
</dbReference>
<evidence type="ECO:0000256" key="3">
    <source>
        <dbReference type="PIRSR" id="PIRSR633199-1"/>
    </source>
</evidence>
<name>A0A1I4WKI0_9ACTN</name>
<organism evidence="5 6">
    <name type="scientific">Actinomadura madurae</name>
    <dbReference type="NCBI Taxonomy" id="1993"/>
    <lineage>
        <taxon>Bacteria</taxon>
        <taxon>Bacillati</taxon>
        <taxon>Actinomycetota</taxon>
        <taxon>Actinomycetes</taxon>
        <taxon>Streptosporangiales</taxon>
        <taxon>Thermomonosporaceae</taxon>
        <taxon>Actinomadura</taxon>
    </lineage>
</organism>
<dbReference type="GO" id="GO:0045429">
    <property type="term" value="P:positive regulation of nitric oxide biosynthetic process"/>
    <property type="evidence" value="ECO:0007669"/>
    <property type="project" value="TreeGrafter"/>
</dbReference>
<dbReference type="AlphaFoldDB" id="A0A1I4WKI0"/>
<evidence type="ECO:0000256" key="1">
    <source>
        <dbReference type="ARBA" id="ARBA00008532"/>
    </source>
</evidence>
<dbReference type="GO" id="GO:0016597">
    <property type="term" value="F:amino acid binding"/>
    <property type="evidence" value="ECO:0007669"/>
    <property type="project" value="TreeGrafter"/>
</dbReference>
<dbReference type="EMBL" id="FOVH01000001">
    <property type="protein sequence ID" value="SFN14281.1"/>
    <property type="molecule type" value="Genomic_DNA"/>
</dbReference>
<dbReference type="SUPFAM" id="SSF55909">
    <property type="entry name" value="Pentein"/>
    <property type="match status" value="1"/>
</dbReference>
<dbReference type="eggNOG" id="COG1834">
    <property type="taxonomic scope" value="Bacteria"/>
</dbReference>
<dbReference type="InParanoid" id="A0A1I4WKI0"/>
<comment type="similarity">
    <text evidence="1">Belongs to the DDAH family.</text>
</comment>
<evidence type="ECO:0000313" key="5">
    <source>
        <dbReference type="EMBL" id="SFN14281.1"/>
    </source>
</evidence>
<reference evidence="5 6" key="1">
    <citation type="submission" date="2016-10" db="EMBL/GenBank/DDBJ databases">
        <authorList>
            <person name="de Groot N.N."/>
        </authorList>
    </citation>
    <scope>NUCLEOTIDE SEQUENCE [LARGE SCALE GENOMIC DNA]</scope>
    <source>
        <strain evidence="5 6">DSM 43067</strain>
    </source>
</reference>
<dbReference type="Gene3D" id="3.75.10.10">
    <property type="entry name" value="L-arginine/glycine Amidinotransferase, Chain A"/>
    <property type="match status" value="1"/>
</dbReference>